<accession>A0ABU0QUJ5</accession>
<protein>
    <submittedName>
        <fullName evidence="2">Uncharacterized protein</fullName>
    </submittedName>
</protein>
<feature type="compositionally biased region" description="Gly residues" evidence="1">
    <location>
        <begin position="215"/>
        <end position="227"/>
    </location>
</feature>
<evidence type="ECO:0000313" key="3">
    <source>
        <dbReference type="Proteomes" id="UP001232755"/>
    </source>
</evidence>
<feature type="compositionally biased region" description="Low complexity" evidence="1">
    <location>
        <begin position="187"/>
        <end position="199"/>
    </location>
</feature>
<organism evidence="2 3">
    <name type="scientific">Streptomyces africanus</name>
    <dbReference type="NCBI Taxonomy" id="231024"/>
    <lineage>
        <taxon>Bacteria</taxon>
        <taxon>Bacillati</taxon>
        <taxon>Actinomycetota</taxon>
        <taxon>Actinomycetes</taxon>
        <taxon>Kitasatosporales</taxon>
        <taxon>Streptomycetaceae</taxon>
        <taxon>Streptomyces</taxon>
    </lineage>
</organism>
<keyword evidence="3" id="KW-1185">Reference proteome</keyword>
<feature type="compositionally biased region" description="Basic and acidic residues" evidence="1">
    <location>
        <begin position="38"/>
        <end position="57"/>
    </location>
</feature>
<dbReference type="Proteomes" id="UP001232755">
    <property type="component" value="Unassembled WGS sequence"/>
</dbReference>
<gene>
    <name evidence="2" type="ORF">QF034_004273</name>
</gene>
<reference evidence="2 3" key="1">
    <citation type="submission" date="2023-07" db="EMBL/GenBank/DDBJ databases">
        <title>Comparative genomics of wheat-associated soil bacteria to identify genetic determinants of phenazine resistance.</title>
        <authorList>
            <person name="Mouncey N."/>
        </authorList>
    </citation>
    <scope>NUCLEOTIDE SEQUENCE [LARGE SCALE GENOMIC DNA]</scope>
    <source>
        <strain evidence="2 3">B3I12</strain>
    </source>
</reference>
<name>A0ABU0QUJ5_9ACTN</name>
<comment type="caution">
    <text evidence="2">The sequence shown here is derived from an EMBL/GenBank/DDBJ whole genome shotgun (WGS) entry which is preliminary data.</text>
</comment>
<feature type="region of interest" description="Disordered" evidence="1">
    <location>
        <begin position="312"/>
        <end position="353"/>
    </location>
</feature>
<evidence type="ECO:0000256" key="1">
    <source>
        <dbReference type="SAM" id="MobiDB-lite"/>
    </source>
</evidence>
<sequence length="353" mass="36791">MCSCHGPASRSGVPVRRPGSRAGRRLGRRSAAPATQPRLDRARQHPCGDAHEQEPSRHLSHRQHAPGLGACRDVPEADGAERGQREVQGIRPGQRLAEGAPSRSSWSEGSRATARAPRSSSSSRPPRARPPGLRTGRRPREPWPGNPAPPARPTDARWWSGPWRACGPVRWPAASPPVGGAQRRGGLRAAGRAGLPHRAPAADDHRGIRAERGAGPAGRLGPCGSGVRGDTLDEVRRTFSATGTTGRRRSRGRGGDPRVRRGVQPRAPGGLRTVPAPAPHTGAGRGLALAALAVSGLALGEYVASSPWYRTAAASAVSRPDPEPAAGARPSRAGPPAGSPAPGEVTRPRPCPC</sequence>
<feature type="region of interest" description="Disordered" evidence="1">
    <location>
        <begin position="1"/>
        <end position="283"/>
    </location>
</feature>
<feature type="compositionally biased region" description="Basic residues" evidence="1">
    <location>
        <begin position="18"/>
        <end position="28"/>
    </location>
</feature>
<feature type="compositionally biased region" description="Basic and acidic residues" evidence="1">
    <location>
        <begin position="200"/>
        <end position="212"/>
    </location>
</feature>
<feature type="compositionally biased region" description="Low complexity" evidence="1">
    <location>
        <begin position="324"/>
        <end position="344"/>
    </location>
</feature>
<proteinExistence type="predicted"/>
<feature type="compositionally biased region" description="Pro residues" evidence="1">
    <location>
        <begin position="142"/>
        <end position="152"/>
    </location>
</feature>
<feature type="compositionally biased region" description="Low complexity" evidence="1">
    <location>
        <begin position="110"/>
        <end position="134"/>
    </location>
</feature>
<feature type="compositionally biased region" description="Basic and acidic residues" evidence="1">
    <location>
        <begin position="73"/>
        <end position="85"/>
    </location>
</feature>
<dbReference type="EMBL" id="JAUSYP010000001">
    <property type="protein sequence ID" value="MDQ0750042.1"/>
    <property type="molecule type" value="Genomic_DNA"/>
</dbReference>
<evidence type="ECO:0000313" key="2">
    <source>
        <dbReference type="EMBL" id="MDQ0750042.1"/>
    </source>
</evidence>